<evidence type="ECO:0000313" key="2">
    <source>
        <dbReference type="Proteomes" id="UP000823775"/>
    </source>
</evidence>
<comment type="caution">
    <text evidence="1">The sequence shown here is derived from an EMBL/GenBank/DDBJ whole genome shotgun (WGS) entry which is preliminary data.</text>
</comment>
<dbReference type="EMBL" id="JACEIK010002075">
    <property type="protein sequence ID" value="MCD9558899.1"/>
    <property type="molecule type" value="Genomic_DNA"/>
</dbReference>
<evidence type="ECO:0000313" key="1">
    <source>
        <dbReference type="EMBL" id="MCD9558899.1"/>
    </source>
</evidence>
<organism evidence="1 2">
    <name type="scientific">Datura stramonium</name>
    <name type="common">Jimsonweed</name>
    <name type="synonym">Common thornapple</name>
    <dbReference type="NCBI Taxonomy" id="4076"/>
    <lineage>
        <taxon>Eukaryota</taxon>
        <taxon>Viridiplantae</taxon>
        <taxon>Streptophyta</taxon>
        <taxon>Embryophyta</taxon>
        <taxon>Tracheophyta</taxon>
        <taxon>Spermatophyta</taxon>
        <taxon>Magnoliopsida</taxon>
        <taxon>eudicotyledons</taxon>
        <taxon>Gunneridae</taxon>
        <taxon>Pentapetalae</taxon>
        <taxon>asterids</taxon>
        <taxon>lamiids</taxon>
        <taxon>Solanales</taxon>
        <taxon>Solanaceae</taxon>
        <taxon>Solanoideae</taxon>
        <taxon>Datureae</taxon>
        <taxon>Datura</taxon>
    </lineage>
</organism>
<name>A0ABS8UJA1_DATST</name>
<keyword evidence="2" id="KW-1185">Reference proteome</keyword>
<gene>
    <name evidence="1" type="ORF">HAX54_016587</name>
</gene>
<proteinExistence type="predicted"/>
<accession>A0ABS8UJA1</accession>
<dbReference type="Proteomes" id="UP000823775">
    <property type="component" value="Unassembled WGS sequence"/>
</dbReference>
<reference evidence="1 2" key="1">
    <citation type="journal article" date="2021" name="BMC Genomics">
        <title>Datura genome reveals duplications of psychoactive alkaloid biosynthetic genes and high mutation rate following tissue culture.</title>
        <authorList>
            <person name="Rajewski A."/>
            <person name="Carter-House D."/>
            <person name="Stajich J."/>
            <person name="Litt A."/>
        </authorList>
    </citation>
    <scope>NUCLEOTIDE SEQUENCE [LARGE SCALE GENOMIC DNA]</scope>
    <source>
        <strain evidence="1">AR-01</strain>
    </source>
</reference>
<sequence length="110" mass="12458">MLEDITDELVVYRSKKSGSKTQSPDYAKSIIVHTNMQVVMIAHKQFKNINPFMQWEQYYKIAETAKDKIISISVTWSRPKPEFYKLNIDGYTKGNLGPSGGGGILKDENG</sequence>
<protein>
    <submittedName>
        <fullName evidence="1">Uncharacterized protein</fullName>
    </submittedName>
</protein>